<sequence length="94" mass="10717">MTTGRPQPYTTWVAFEFICENILGVSCEMTNVDKSDAHIGLRELEIFPIQIESFCKTQWYNSTAITLLKPKRSARSHKQIHKTIVTNVVDNDGC</sequence>
<dbReference type="EMBL" id="JXJN01008187">
    <property type="status" value="NOT_ANNOTATED_CDS"/>
    <property type="molecule type" value="Genomic_DNA"/>
</dbReference>
<dbReference type="VEuPathDB" id="VectorBase:GPPI018301"/>
<accession>A0A1B0B479</accession>
<protein>
    <submittedName>
        <fullName evidence="1">Uncharacterized protein</fullName>
    </submittedName>
</protein>
<dbReference type="EnsemblMetazoa" id="GPPI018301-RA">
    <property type="protein sequence ID" value="GPPI018301-PA"/>
    <property type="gene ID" value="GPPI018301"/>
</dbReference>
<reference evidence="1" key="2">
    <citation type="submission" date="2020-05" db="UniProtKB">
        <authorList>
            <consortium name="EnsemblMetazoa"/>
        </authorList>
    </citation>
    <scope>IDENTIFICATION</scope>
    <source>
        <strain evidence="1">IAEA</strain>
    </source>
</reference>
<keyword evidence="2" id="KW-1185">Reference proteome</keyword>
<evidence type="ECO:0000313" key="1">
    <source>
        <dbReference type="EnsemblMetazoa" id="GPPI018301-PA"/>
    </source>
</evidence>
<dbReference type="Proteomes" id="UP000092460">
    <property type="component" value="Unassembled WGS sequence"/>
</dbReference>
<evidence type="ECO:0000313" key="2">
    <source>
        <dbReference type="Proteomes" id="UP000092460"/>
    </source>
</evidence>
<organism evidence="1 2">
    <name type="scientific">Glossina palpalis gambiensis</name>
    <dbReference type="NCBI Taxonomy" id="67801"/>
    <lineage>
        <taxon>Eukaryota</taxon>
        <taxon>Metazoa</taxon>
        <taxon>Ecdysozoa</taxon>
        <taxon>Arthropoda</taxon>
        <taxon>Hexapoda</taxon>
        <taxon>Insecta</taxon>
        <taxon>Pterygota</taxon>
        <taxon>Neoptera</taxon>
        <taxon>Endopterygota</taxon>
        <taxon>Diptera</taxon>
        <taxon>Brachycera</taxon>
        <taxon>Muscomorpha</taxon>
        <taxon>Hippoboscoidea</taxon>
        <taxon>Glossinidae</taxon>
        <taxon>Glossina</taxon>
    </lineage>
</organism>
<proteinExistence type="predicted"/>
<name>A0A1B0B479_9MUSC</name>
<dbReference type="AlphaFoldDB" id="A0A1B0B479"/>
<reference evidence="2" key="1">
    <citation type="submission" date="2015-01" db="EMBL/GenBank/DDBJ databases">
        <authorList>
            <person name="Aksoy S."/>
            <person name="Warren W."/>
            <person name="Wilson R.K."/>
        </authorList>
    </citation>
    <scope>NUCLEOTIDE SEQUENCE [LARGE SCALE GENOMIC DNA]</scope>
    <source>
        <strain evidence="2">IAEA</strain>
    </source>
</reference>